<evidence type="ECO:0000313" key="1">
    <source>
        <dbReference type="EMBL" id="QJA58243.1"/>
    </source>
</evidence>
<dbReference type="InterPro" id="IPR015422">
    <property type="entry name" value="PyrdxlP-dep_Trfase_small"/>
</dbReference>
<name>A0A6M3JP40_9ZZZZ</name>
<proteinExistence type="predicted"/>
<accession>A0A6M3JP40</accession>
<keyword evidence="2" id="KW-0808">Transferase</keyword>
<dbReference type="Gene3D" id="3.40.640.10">
    <property type="entry name" value="Type I PLP-dependent aspartate aminotransferase-like (Major domain)"/>
    <property type="match status" value="1"/>
</dbReference>
<dbReference type="InterPro" id="IPR015421">
    <property type="entry name" value="PyrdxlP-dep_Trfase_major"/>
</dbReference>
<dbReference type="Pfam" id="PF01041">
    <property type="entry name" value="DegT_DnrJ_EryC1"/>
    <property type="match status" value="1"/>
</dbReference>
<gene>
    <name evidence="2" type="ORF">MM415A03122_0010</name>
    <name evidence="1" type="ORF">MM415B01477_0005</name>
</gene>
<dbReference type="GO" id="GO:0030170">
    <property type="term" value="F:pyridoxal phosphate binding"/>
    <property type="evidence" value="ECO:0007669"/>
    <property type="project" value="TreeGrafter"/>
</dbReference>
<dbReference type="Gene3D" id="3.90.1150.10">
    <property type="entry name" value="Aspartate Aminotransferase, domain 1"/>
    <property type="match status" value="1"/>
</dbReference>
<dbReference type="GO" id="GO:0000271">
    <property type="term" value="P:polysaccharide biosynthetic process"/>
    <property type="evidence" value="ECO:0007669"/>
    <property type="project" value="TreeGrafter"/>
</dbReference>
<dbReference type="PANTHER" id="PTHR30244:SF34">
    <property type="entry name" value="DTDP-4-AMINO-4,6-DIDEOXYGALACTOSE TRANSAMINASE"/>
    <property type="match status" value="1"/>
</dbReference>
<dbReference type="EMBL" id="MT141315">
    <property type="protein sequence ID" value="QJA58243.1"/>
    <property type="molecule type" value="Genomic_DNA"/>
</dbReference>
<protein>
    <submittedName>
        <fullName evidence="2">Putative DegT/DnrJ/EryC1/StrS aminotransferase family protein</fullName>
    </submittedName>
</protein>
<keyword evidence="2" id="KW-0032">Aminotransferase</keyword>
<sequence length="449" mass="50636">MSKLAVFGGPPLREKQFPSQITVGREEKEAVCRVMDDTHLSRYRGNWIPEFIGGPNARKLEYAWAEYHSSVHAVAVNSCTSALQVSCGAVGLAPGDEVIVTPWSMTCSATAPLVWNAVPVFADVEEDYFCLDPKSVERRITPKTRAIVVVDLFGQPYNMEVINAIAKKHELAVIEDAAQAPGSTYDGKLAGTLGDIGCFSFTQGKHLTCGEGGMITTDNLTYAKRCQLIRNHAESVISAMSDKEREHYKEVIAPNMLGFNMRMTEPQATIIREQLKKLGQYIYTRRENADYFNKALGDIPAIEPAGIRPQCTHSYYVQAFKWRGELADGLHRDKFVRAVKMELNTEAGREGEGVPIGCGYIQPLYRMPLFRRRALYGGTPYPFNLSSVDYEKCVEECPVVERLWQDELFLWRFCSLPLTDEDRKDIVDAMHKVWEHRDELFDLSDLVKN</sequence>
<dbReference type="AlphaFoldDB" id="A0A6M3JP40"/>
<dbReference type="GO" id="GO:0008483">
    <property type="term" value="F:transaminase activity"/>
    <property type="evidence" value="ECO:0007669"/>
    <property type="project" value="UniProtKB-KW"/>
</dbReference>
<organism evidence="2">
    <name type="scientific">viral metagenome</name>
    <dbReference type="NCBI Taxonomy" id="1070528"/>
    <lineage>
        <taxon>unclassified sequences</taxon>
        <taxon>metagenomes</taxon>
        <taxon>organismal metagenomes</taxon>
    </lineage>
</organism>
<dbReference type="EMBL" id="MT141885">
    <property type="protein sequence ID" value="QJA71610.1"/>
    <property type="molecule type" value="Genomic_DNA"/>
</dbReference>
<dbReference type="PANTHER" id="PTHR30244">
    <property type="entry name" value="TRANSAMINASE"/>
    <property type="match status" value="1"/>
</dbReference>
<dbReference type="InterPro" id="IPR000653">
    <property type="entry name" value="DegT/StrS_aminotransferase"/>
</dbReference>
<reference evidence="2" key="1">
    <citation type="submission" date="2020-03" db="EMBL/GenBank/DDBJ databases">
        <title>The deep terrestrial virosphere.</title>
        <authorList>
            <person name="Holmfeldt K."/>
            <person name="Nilsson E."/>
            <person name="Simone D."/>
            <person name="Lopez-Fernandez M."/>
            <person name="Wu X."/>
            <person name="de Brujin I."/>
            <person name="Lundin D."/>
            <person name="Andersson A."/>
            <person name="Bertilsson S."/>
            <person name="Dopson M."/>
        </authorList>
    </citation>
    <scope>NUCLEOTIDE SEQUENCE</scope>
    <source>
        <strain evidence="2">MM415A03122</strain>
        <strain evidence="1">MM415B01477</strain>
    </source>
</reference>
<dbReference type="CDD" id="cd00616">
    <property type="entry name" value="AHBA_syn"/>
    <property type="match status" value="1"/>
</dbReference>
<dbReference type="InterPro" id="IPR015424">
    <property type="entry name" value="PyrdxlP-dep_Trfase"/>
</dbReference>
<dbReference type="SUPFAM" id="SSF53383">
    <property type="entry name" value="PLP-dependent transferases"/>
    <property type="match status" value="1"/>
</dbReference>
<evidence type="ECO:0000313" key="2">
    <source>
        <dbReference type="EMBL" id="QJA71610.1"/>
    </source>
</evidence>